<protein>
    <recommendedName>
        <fullName evidence="5">DUF4124 domain-containing protein</fullName>
    </recommendedName>
</protein>
<name>A0ABW7GK07_9BURK</name>
<dbReference type="Proteomes" id="UP001606302">
    <property type="component" value="Unassembled WGS sequence"/>
</dbReference>
<evidence type="ECO:0000256" key="1">
    <source>
        <dbReference type="SAM" id="MobiDB-lite"/>
    </source>
</evidence>
<evidence type="ECO:0008006" key="5">
    <source>
        <dbReference type="Google" id="ProtNLM"/>
    </source>
</evidence>
<gene>
    <name evidence="3" type="ORF">ACG04Q_11990</name>
</gene>
<proteinExistence type="predicted"/>
<dbReference type="EMBL" id="JBIGHX010000003">
    <property type="protein sequence ID" value="MFG6462292.1"/>
    <property type="molecule type" value="Genomic_DNA"/>
</dbReference>
<keyword evidence="2" id="KW-0732">Signal</keyword>
<reference evidence="3 4" key="1">
    <citation type="submission" date="2024-08" db="EMBL/GenBank/DDBJ databases">
        <authorList>
            <person name="Lu H."/>
        </authorList>
    </citation>
    <scope>NUCLEOTIDE SEQUENCE [LARGE SCALE GENOMIC DNA]</scope>
    <source>
        <strain evidence="3 4">DXS20W</strain>
    </source>
</reference>
<feature type="region of interest" description="Disordered" evidence="1">
    <location>
        <begin position="47"/>
        <end position="77"/>
    </location>
</feature>
<feature type="compositionally biased region" description="Basic and acidic residues" evidence="1">
    <location>
        <begin position="54"/>
        <end position="77"/>
    </location>
</feature>
<dbReference type="RefSeq" id="WP_394511155.1">
    <property type="nucleotide sequence ID" value="NZ_JBIGHX010000003.1"/>
</dbReference>
<keyword evidence="4" id="KW-1185">Reference proteome</keyword>
<feature type="signal peptide" evidence="2">
    <location>
        <begin position="1"/>
        <end position="18"/>
    </location>
</feature>
<sequence length="189" mass="20267">MKTITCLILALAALPAAAAVDLDACTRDGQPIAQELCRSLRQADASSKSAQARTDAEKTALQRAKDRSAAFEAEQARKRDVEAAQRAEQRTAEAAAAAYWSEKSQALKQSVAERERQAEAQERVARKVCGADYGMPKVGMSLARARSCLGDSRLVGQVNRADGVASVYATDSLQLVVMDGKVVAWQGLR</sequence>
<evidence type="ECO:0000313" key="3">
    <source>
        <dbReference type="EMBL" id="MFG6462292.1"/>
    </source>
</evidence>
<comment type="caution">
    <text evidence="3">The sequence shown here is derived from an EMBL/GenBank/DDBJ whole genome shotgun (WGS) entry which is preliminary data.</text>
</comment>
<organism evidence="3 4">
    <name type="scientific">Pelomonas lactea</name>
    <dbReference type="NCBI Taxonomy" id="3299030"/>
    <lineage>
        <taxon>Bacteria</taxon>
        <taxon>Pseudomonadati</taxon>
        <taxon>Pseudomonadota</taxon>
        <taxon>Betaproteobacteria</taxon>
        <taxon>Burkholderiales</taxon>
        <taxon>Sphaerotilaceae</taxon>
        <taxon>Roseateles</taxon>
    </lineage>
</organism>
<evidence type="ECO:0000313" key="4">
    <source>
        <dbReference type="Proteomes" id="UP001606302"/>
    </source>
</evidence>
<accession>A0ABW7GK07</accession>
<feature type="chain" id="PRO_5045420199" description="DUF4124 domain-containing protein" evidence="2">
    <location>
        <begin position="19"/>
        <end position="189"/>
    </location>
</feature>
<evidence type="ECO:0000256" key="2">
    <source>
        <dbReference type="SAM" id="SignalP"/>
    </source>
</evidence>